<keyword evidence="12" id="KW-1185">Reference proteome</keyword>
<organism evidence="11 12">
    <name type="scientific">Pararhizobium mangrovi</name>
    <dbReference type="NCBI Taxonomy" id="2590452"/>
    <lineage>
        <taxon>Bacteria</taxon>
        <taxon>Pseudomonadati</taxon>
        <taxon>Pseudomonadota</taxon>
        <taxon>Alphaproteobacteria</taxon>
        <taxon>Hyphomicrobiales</taxon>
        <taxon>Rhizobiaceae</taxon>
        <taxon>Rhizobium/Agrobacterium group</taxon>
        <taxon>Pararhizobium</taxon>
    </lineage>
</organism>
<dbReference type="OrthoDB" id="9794346at2"/>
<evidence type="ECO:0000256" key="8">
    <source>
        <dbReference type="ARBA" id="ARBA00038436"/>
    </source>
</evidence>
<feature type="transmembrane region" description="Helical" evidence="9">
    <location>
        <begin position="53"/>
        <end position="70"/>
    </location>
</feature>
<keyword evidence="5 9" id="KW-0812">Transmembrane</keyword>
<keyword evidence="2 9" id="KW-0813">Transport</keyword>
<keyword evidence="7 9" id="KW-0472">Membrane</keyword>
<dbReference type="Proteomes" id="UP000320314">
    <property type="component" value="Unassembled WGS sequence"/>
</dbReference>
<comment type="similarity">
    <text evidence="8 9">Belongs to the TRAP transporter small permease family.</text>
</comment>
<accession>A0A506U8C1</accession>
<sequence>MNALLAVSRTIDRVTTLAGKSVAWLVLASVLVSAVNAVVRKVFDMSSNAWLELQWYLFGAVFMLAAAWTLKRNEHVRVDVISGYLPRRARTWIDFLGHLFVLLPFTGVMIKLLTPYVIRSFESGEYSPNAGGLILWPAKALLLAGFVLLFLQAISELCKKAAILFFGAPDEEIEEEGAHPTMEEVEDFESEAAYGDELGTRAGRAANGGTGS</sequence>
<comment type="subcellular location">
    <subcellularLocation>
        <location evidence="1 9">Cell inner membrane</location>
        <topology evidence="1 9">Multi-pass membrane protein</topology>
    </subcellularLocation>
</comment>
<keyword evidence="6 9" id="KW-1133">Transmembrane helix</keyword>
<name>A0A506U8C1_9HYPH</name>
<evidence type="ECO:0000259" key="10">
    <source>
        <dbReference type="Pfam" id="PF04290"/>
    </source>
</evidence>
<comment type="caution">
    <text evidence="9">Lacks conserved residue(s) required for the propagation of feature annotation.</text>
</comment>
<evidence type="ECO:0000256" key="1">
    <source>
        <dbReference type="ARBA" id="ARBA00004429"/>
    </source>
</evidence>
<evidence type="ECO:0000256" key="6">
    <source>
        <dbReference type="ARBA" id="ARBA00022989"/>
    </source>
</evidence>
<dbReference type="InterPro" id="IPR007387">
    <property type="entry name" value="TRAP_DctQ"/>
</dbReference>
<comment type="caution">
    <text evidence="11">The sequence shown here is derived from an EMBL/GenBank/DDBJ whole genome shotgun (WGS) entry which is preliminary data.</text>
</comment>
<keyword evidence="3" id="KW-1003">Cell membrane</keyword>
<evidence type="ECO:0000313" key="11">
    <source>
        <dbReference type="EMBL" id="TPW30672.1"/>
    </source>
</evidence>
<proteinExistence type="inferred from homology"/>
<dbReference type="PANTHER" id="PTHR35011:SF4">
    <property type="entry name" value="SLL1102 PROTEIN"/>
    <property type="match status" value="1"/>
</dbReference>
<dbReference type="GO" id="GO:0022857">
    <property type="term" value="F:transmembrane transporter activity"/>
    <property type="evidence" value="ECO:0007669"/>
    <property type="project" value="UniProtKB-UniRule"/>
</dbReference>
<dbReference type="GO" id="GO:0005886">
    <property type="term" value="C:plasma membrane"/>
    <property type="evidence" value="ECO:0007669"/>
    <property type="project" value="UniProtKB-SubCell"/>
</dbReference>
<gene>
    <name evidence="11" type="ORF">FJU11_04410</name>
</gene>
<evidence type="ECO:0000256" key="7">
    <source>
        <dbReference type="ARBA" id="ARBA00023136"/>
    </source>
</evidence>
<dbReference type="InterPro" id="IPR055348">
    <property type="entry name" value="DctQ"/>
</dbReference>
<reference evidence="11 12" key="1">
    <citation type="submission" date="2019-06" db="EMBL/GenBank/DDBJ databases">
        <authorList>
            <person name="Li M."/>
        </authorList>
    </citation>
    <scope>NUCLEOTIDE SEQUENCE [LARGE SCALE GENOMIC DNA]</scope>
    <source>
        <strain evidence="11 12">BGMRC6574</strain>
    </source>
</reference>
<dbReference type="PANTHER" id="PTHR35011">
    <property type="entry name" value="2,3-DIKETO-L-GULONATE TRAP TRANSPORTER SMALL PERMEASE PROTEIN YIAM"/>
    <property type="match status" value="1"/>
</dbReference>
<evidence type="ECO:0000256" key="5">
    <source>
        <dbReference type="ARBA" id="ARBA00022692"/>
    </source>
</evidence>
<comment type="subunit">
    <text evidence="9">The complex comprises the extracytoplasmic solute receptor protein and the two transmembrane proteins.</text>
</comment>
<evidence type="ECO:0000256" key="2">
    <source>
        <dbReference type="ARBA" id="ARBA00022448"/>
    </source>
</evidence>
<protein>
    <recommendedName>
        <fullName evidence="9">TRAP transporter small permease protein</fullName>
    </recommendedName>
</protein>
<feature type="domain" description="Tripartite ATP-independent periplasmic transporters DctQ component" evidence="10">
    <location>
        <begin position="30"/>
        <end position="160"/>
    </location>
</feature>
<evidence type="ECO:0000256" key="9">
    <source>
        <dbReference type="RuleBase" id="RU369079"/>
    </source>
</evidence>
<dbReference type="EMBL" id="VHLH01000005">
    <property type="protein sequence ID" value="TPW30672.1"/>
    <property type="molecule type" value="Genomic_DNA"/>
</dbReference>
<dbReference type="AlphaFoldDB" id="A0A506U8C1"/>
<dbReference type="Pfam" id="PF04290">
    <property type="entry name" value="DctQ"/>
    <property type="match status" value="1"/>
</dbReference>
<feature type="transmembrane region" description="Helical" evidence="9">
    <location>
        <begin position="91"/>
        <end position="113"/>
    </location>
</feature>
<evidence type="ECO:0000256" key="3">
    <source>
        <dbReference type="ARBA" id="ARBA00022475"/>
    </source>
</evidence>
<evidence type="ECO:0000256" key="4">
    <source>
        <dbReference type="ARBA" id="ARBA00022519"/>
    </source>
</evidence>
<comment type="function">
    <text evidence="9">Part of the tripartite ATP-independent periplasmic (TRAP) transport system.</text>
</comment>
<keyword evidence="4 9" id="KW-0997">Cell inner membrane</keyword>
<feature type="transmembrane region" description="Helical" evidence="9">
    <location>
        <begin position="133"/>
        <end position="151"/>
    </location>
</feature>
<evidence type="ECO:0000313" key="12">
    <source>
        <dbReference type="Proteomes" id="UP000320314"/>
    </source>
</evidence>
<dbReference type="RefSeq" id="WP_141165811.1">
    <property type="nucleotide sequence ID" value="NZ_VHLH01000005.1"/>
</dbReference>